<gene>
    <name evidence="5" type="ORF">GKC34_02895</name>
</gene>
<dbReference type="GO" id="GO:0006355">
    <property type="term" value="P:regulation of DNA-templated transcription"/>
    <property type="evidence" value="ECO:0007669"/>
    <property type="project" value="InterPro"/>
</dbReference>
<protein>
    <submittedName>
        <fullName evidence="5">PRD domain-containing protein</fullName>
    </submittedName>
</protein>
<dbReference type="AlphaFoldDB" id="A0A6A8LRH0"/>
<accession>A0A6A8LRH0</accession>
<dbReference type="PANTHER" id="PTHR30185">
    <property type="entry name" value="CRYPTIC BETA-GLUCOSIDE BGL OPERON ANTITERMINATOR"/>
    <property type="match status" value="1"/>
</dbReference>
<evidence type="ECO:0000313" key="6">
    <source>
        <dbReference type="Proteomes" id="UP000437575"/>
    </source>
</evidence>
<name>A0A6A8LRH0_9LACO</name>
<dbReference type="Gene3D" id="1.10.10.10">
    <property type="entry name" value="Winged helix-like DNA-binding domain superfamily/Winged helix DNA-binding domain"/>
    <property type="match status" value="1"/>
</dbReference>
<evidence type="ECO:0000256" key="1">
    <source>
        <dbReference type="ARBA" id="ARBA00022737"/>
    </source>
</evidence>
<dbReference type="Gene3D" id="1.10.1790.10">
    <property type="entry name" value="PRD domain"/>
    <property type="match status" value="1"/>
</dbReference>
<keyword evidence="3" id="KW-0804">Transcription</keyword>
<dbReference type="PANTHER" id="PTHR30185:SF18">
    <property type="entry name" value="TRANSCRIPTIONAL REGULATOR MTLR"/>
    <property type="match status" value="1"/>
</dbReference>
<feature type="domain" description="PRD" evidence="4">
    <location>
        <begin position="290"/>
        <end position="369"/>
    </location>
</feature>
<dbReference type="Proteomes" id="UP000437575">
    <property type="component" value="Unassembled WGS sequence"/>
</dbReference>
<dbReference type="PROSITE" id="PS51372">
    <property type="entry name" value="PRD_2"/>
    <property type="match status" value="1"/>
</dbReference>
<proteinExistence type="predicted"/>
<keyword evidence="1" id="KW-0677">Repeat</keyword>
<feature type="non-terminal residue" evidence="5">
    <location>
        <position position="369"/>
    </location>
</feature>
<dbReference type="Pfam" id="PF00874">
    <property type="entry name" value="PRD"/>
    <property type="match status" value="1"/>
</dbReference>
<evidence type="ECO:0000259" key="4">
    <source>
        <dbReference type="PROSITE" id="PS51372"/>
    </source>
</evidence>
<evidence type="ECO:0000313" key="5">
    <source>
        <dbReference type="EMBL" id="MSE04810.1"/>
    </source>
</evidence>
<dbReference type="InterPro" id="IPR036634">
    <property type="entry name" value="PRD_sf"/>
</dbReference>
<dbReference type="InterPro" id="IPR011608">
    <property type="entry name" value="PRD"/>
</dbReference>
<dbReference type="InterPro" id="IPR036388">
    <property type="entry name" value="WH-like_DNA-bd_sf"/>
</dbReference>
<evidence type="ECO:0000256" key="2">
    <source>
        <dbReference type="ARBA" id="ARBA00023015"/>
    </source>
</evidence>
<evidence type="ECO:0000256" key="3">
    <source>
        <dbReference type="ARBA" id="ARBA00023163"/>
    </source>
</evidence>
<dbReference type="EMBL" id="WKKZ01000062">
    <property type="protein sequence ID" value="MSE04810.1"/>
    <property type="molecule type" value="Genomic_DNA"/>
</dbReference>
<keyword evidence="2" id="KW-0805">Transcription regulation</keyword>
<comment type="caution">
    <text evidence="5">The sequence shown here is derived from an EMBL/GenBank/DDBJ whole genome shotgun (WGS) entry which is preliminary data.</text>
</comment>
<sequence length="369" mass="42244">MIQFSNQKHGNALLNYLAKAQSPTTLDTLAQELGISRRSLYYVIHKVNDELNEKDLDGVSNIYGEGYYLDSATINFLKNGNLSKKITATELFNLDSLSTQLNKHERLLVLSFFLVTRNGSSINYLANLLNISRNTVISDLIEVKSLFSKEKLVISNTNKGKIVEGSELIKRNWALLNIMEFMEIISKSKLKVDNSNIETLLEELANIDRGALTSESFMLVSAFLSWYFAYLKMGTRQLKSFNSFPKSSIKLWVSHFLTKFGIANKYENDFISSLIASQPHNGITLSMNDHLYNQLVTVSKKIVVNFQSNSNITFKQTEKLIIDLTQHLYTTFYRVKYGIKFKNPILNQIIKNYPQTFKYTKLSLKPFLD</sequence>
<reference evidence="5 6" key="1">
    <citation type="submission" date="2019-11" db="EMBL/GenBank/DDBJ databases">
        <title>Draft Genome Sequence of Plant Growth-Promoting Rhizosphere-Associated Bacteria.</title>
        <authorList>
            <person name="Vasilyev I.Y."/>
            <person name="Radchenko V."/>
            <person name="Ilnitskaya E.V."/>
        </authorList>
    </citation>
    <scope>NUCLEOTIDE SEQUENCE [LARGE SCALE GENOMIC DNA]</scope>
    <source>
        <strain evidence="5 6">VRA_1sq_f</strain>
    </source>
</reference>
<organism evidence="5 6">
    <name type="scientific">Ligilactobacillus salivarius</name>
    <dbReference type="NCBI Taxonomy" id="1624"/>
    <lineage>
        <taxon>Bacteria</taxon>
        <taxon>Bacillati</taxon>
        <taxon>Bacillota</taxon>
        <taxon>Bacilli</taxon>
        <taxon>Lactobacillales</taxon>
        <taxon>Lactobacillaceae</taxon>
        <taxon>Ligilactobacillus</taxon>
    </lineage>
</organism>
<dbReference type="SUPFAM" id="SSF63520">
    <property type="entry name" value="PTS-regulatory domain, PRD"/>
    <property type="match status" value="1"/>
</dbReference>
<dbReference type="InterPro" id="IPR050661">
    <property type="entry name" value="BglG_antiterminators"/>
</dbReference>